<dbReference type="HAMAP" id="MF_01043">
    <property type="entry name" value="PlsY"/>
    <property type="match status" value="1"/>
</dbReference>
<evidence type="ECO:0000313" key="11">
    <source>
        <dbReference type="EMBL" id="SPP66084.1"/>
    </source>
</evidence>
<evidence type="ECO:0000256" key="4">
    <source>
        <dbReference type="ARBA" id="ARBA00022692"/>
    </source>
</evidence>
<comment type="similarity">
    <text evidence="10">Belongs to the PlsY family.</text>
</comment>
<evidence type="ECO:0000256" key="2">
    <source>
        <dbReference type="ARBA" id="ARBA00022516"/>
    </source>
</evidence>
<evidence type="ECO:0000256" key="9">
    <source>
        <dbReference type="ARBA" id="ARBA00023264"/>
    </source>
</evidence>
<feature type="transmembrane region" description="Helical" evidence="10">
    <location>
        <begin position="163"/>
        <end position="179"/>
    </location>
</feature>
<proteinExistence type="inferred from homology"/>
<dbReference type="GO" id="GO:0005886">
    <property type="term" value="C:plasma membrane"/>
    <property type="evidence" value="ECO:0007669"/>
    <property type="project" value="UniProtKB-SubCell"/>
</dbReference>
<keyword evidence="6 10" id="KW-0443">Lipid metabolism</keyword>
<evidence type="ECO:0000256" key="3">
    <source>
        <dbReference type="ARBA" id="ARBA00022679"/>
    </source>
</evidence>
<comment type="function">
    <text evidence="10">Catalyzes the transfer of an acyl group from acyl-phosphate (acyl-PO(4)) to glycerol-3-phosphate (G3P) to form lysophosphatidic acid (LPA). This enzyme utilizes acyl-phosphate as fatty acyl donor, but not acyl-CoA or acyl-ACP.</text>
</comment>
<evidence type="ECO:0000256" key="8">
    <source>
        <dbReference type="ARBA" id="ARBA00023209"/>
    </source>
</evidence>
<dbReference type="UniPathway" id="UPA00085"/>
<keyword evidence="11" id="KW-0012">Acyltransferase</keyword>
<dbReference type="NCBIfam" id="TIGR00023">
    <property type="entry name" value="glycerol-3-phosphate 1-O-acyltransferase PlsY"/>
    <property type="match status" value="1"/>
</dbReference>
<organism evidence="11 12">
    <name type="scientific">Nitrospira lenta</name>
    <dbReference type="NCBI Taxonomy" id="1436998"/>
    <lineage>
        <taxon>Bacteria</taxon>
        <taxon>Pseudomonadati</taxon>
        <taxon>Nitrospirota</taxon>
        <taxon>Nitrospiria</taxon>
        <taxon>Nitrospirales</taxon>
        <taxon>Nitrospiraceae</taxon>
        <taxon>Nitrospira</taxon>
    </lineage>
</organism>
<evidence type="ECO:0000313" key="12">
    <source>
        <dbReference type="Proteomes" id="UP000248168"/>
    </source>
</evidence>
<dbReference type="SMART" id="SM01207">
    <property type="entry name" value="G3P_acyltransf"/>
    <property type="match status" value="1"/>
</dbReference>
<keyword evidence="5 10" id="KW-1133">Transmembrane helix</keyword>
<evidence type="ECO:0000256" key="5">
    <source>
        <dbReference type="ARBA" id="ARBA00022989"/>
    </source>
</evidence>
<dbReference type="PANTHER" id="PTHR30309:SF0">
    <property type="entry name" value="GLYCEROL-3-PHOSPHATE ACYLTRANSFERASE-RELATED"/>
    <property type="match status" value="1"/>
</dbReference>
<keyword evidence="1 10" id="KW-1003">Cell membrane</keyword>
<dbReference type="GO" id="GO:0043772">
    <property type="term" value="F:acyl-phosphate glycerol-3-phosphate acyltransferase activity"/>
    <property type="evidence" value="ECO:0007669"/>
    <property type="project" value="UniProtKB-UniRule"/>
</dbReference>
<feature type="transmembrane region" description="Helical" evidence="10">
    <location>
        <begin position="83"/>
        <end position="104"/>
    </location>
</feature>
<dbReference type="Pfam" id="PF02660">
    <property type="entry name" value="G3P_acyltransf"/>
    <property type="match status" value="1"/>
</dbReference>
<dbReference type="RefSeq" id="WP_219999461.1">
    <property type="nucleotide sequence ID" value="NZ_OUNR01000018.1"/>
</dbReference>
<dbReference type="EMBL" id="OUNR01000018">
    <property type="protein sequence ID" value="SPP66084.1"/>
    <property type="molecule type" value="Genomic_DNA"/>
</dbReference>
<evidence type="ECO:0000256" key="7">
    <source>
        <dbReference type="ARBA" id="ARBA00023136"/>
    </source>
</evidence>
<comment type="subcellular location">
    <subcellularLocation>
        <location evidence="10">Cell membrane</location>
        <topology evidence="10">Multi-pass membrane protein</topology>
    </subcellularLocation>
</comment>
<keyword evidence="4 10" id="KW-0812">Transmembrane</keyword>
<accession>A0A330L8N8</accession>
<dbReference type="PANTHER" id="PTHR30309">
    <property type="entry name" value="INNER MEMBRANE PROTEIN YGIH"/>
    <property type="match status" value="1"/>
</dbReference>
<evidence type="ECO:0000256" key="10">
    <source>
        <dbReference type="HAMAP-Rule" id="MF_01043"/>
    </source>
</evidence>
<keyword evidence="8 10" id="KW-0594">Phospholipid biosynthesis</keyword>
<feature type="transmembrane region" description="Helical" evidence="10">
    <location>
        <begin position="110"/>
        <end position="131"/>
    </location>
</feature>
<keyword evidence="3 10" id="KW-0808">Transferase</keyword>
<dbReference type="InterPro" id="IPR003811">
    <property type="entry name" value="G3P_acylTferase_PlsY"/>
</dbReference>
<comment type="catalytic activity">
    <reaction evidence="10">
        <text>an acyl phosphate + sn-glycerol 3-phosphate = a 1-acyl-sn-glycero-3-phosphate + phosphate</text>
        <dbReference type="Rhea" id="RHEA:34075"/>
        <dbReference type="ChEBI" id="CHEBI:43474"/>
        <dbReference type="ChEBI" id="CHEBI:57597"/>
        <dbReference type="ChEBI" id="CHEBI:57970"/>
        <dbReference type="ChEBI" id="CHEBI:59918"/>
        <dbReference type="EC" id="2.3.1.275"/>
    </reaction>
</comment>
<dbReference type="GO" id="GO:0008654">
    <property type="term" value="P:phospholipid biosynthetic process"/>
    <property type="evidence" value="ECO:0007669"/>
    <property type="project" value="UniProtKB-UniRule"/>
</dbReference>
<keyword evidence="12" id="KW-1185">Reference proteome</keyword>
<protein>
    <recommendedName>
        <fullName evidence="10">Glycerol-3-phosphate acyltransferase</fullName>
    </recommendedName>
    <alternativeName>
        <fullName evidence="10">Acyl-PO4 G3P acyltransferase</fullName>
    </alternativeName>
    <alternativeName>
        <fullName evidence="10">Acyl-phosphate--glycerol-3-phosphate acyltransferase</fullName>
    </alternativeName>
    <alternativeName>
        <fullName evidence="10">G3P acyltransferase</fullName>
        <shortName evidence="10">GPAT</shortName>
        <ecNumber evidence="10">2.3.1.275</ecNumber>
    </alternativeName>
    <alternativeName>
        <fullName evidence="10">Lysophosphatidic acid synthase</fullName>
        <shortName evidence="10">LPA synthase</shortName>
    </alternativeName>
</protein>
<keyword evidence="7 10" id="KW-0472">Membrane</keyword>
<keyword evidence="2 10" id="KW-0444">Lipid biosynthesis</keyword>
<dbReference type="AlphaFoldDB" id="A0A330L8N8"/>
<comment type="pathway">
    <text evidence="10">Lipid metabolism; phospholipid metabolism.</text>
</comment>
<dbReference type="EC" id="2.3.1.275" evidence="10"/>
<reference evidence="12" key="1">
    <citation type="submission" date="2018-04" db="EMBL/GenBank/DDBJ databases">
        <authorList>
            <person name="Lucker S."/>
            <person name="Sakoula D."/>
        </authorList>
    </citation>
    <scope>NUCLEOTIDE SEQUENCE [LARGE SCALE GENOMIC DNA]</scope>
</reference>
<name>A0A330L8N8_9BACT</name>
<comment type="subunit">
    <text evidence="10">Probably interacts with PlsX.</text>
</comment>
<dbReference type="FunCoup" id="A0A330L8N8">
    <property type="interactions" value="241"/>
</dbReference>
<evidence type="ECO:0000256" key="6">
    <source>
        <dbReference type="ARBA" id="ARBA00023098"/>
    </source>
</evidence>
<dbReference type="Proteomes" id="UP000248168">
    <property type="component" value="Unassembled WGS sequence"/>
</dbReference>
<dbReference type="InParanoid" id="A0A330L8N8"/>
<gene>
    <name evidence="10 11" type="primary">plsY</name>
    <name evidence="11" type="ORF">NITLEN_50124</name>
</gene>
<feature type="transmembrane region" description="Helical" evidence="10">
    <location>
        <begin position="6"/>
        <end position="26"/>
    </location>
</feature>
<evidence type="ECO:0000256" key="1">
    <source>
        <dbReference type="ARBA" id="ARBA00022475"/>
    </source>
</evidence>
<sequence>MNNEVLWVLMAMAGYLLGAIPFGIVVSKAMGLPDPRTVGSKNVGFTNVLRVSGKKAGILTLIGDMGKGWVMGFAATQMLQQEWMILLVALAPFLGHLFSPFLGFKGGKGVATALGSVLGVEPAIGFLLLMAWLGAVALWRYSSGGALTAFGLFPLIASVARPTVEFVLFSVIVSGLIMLKHKGNIERLLNGTESKIGQKQV</sequence>
<keyword evidence="9 10" id="KW-1208">Phospholipid metabolism</keyword>